<evidence type="ECO:0000259" key="8">
    <source>
        <dbReference type="PROSITE" id="PS00624"/>
    </source>
</evidence>
<dbReference type="GO" id="GO:0019285">
    <property type="term" value="P:glycine betaine biosynthetic process from choline"/>
    <property type="evidence" value="ECO:0007669"/>
    <property type="project" value="TreeGrafter"/>
</dbReference>
<evidence type="ECO:0000259" key="7">
    <source>
        <dbReference type="PROSITE" id="PS00623"/>
    </source>
</evidence>
<dbReference type="InterPro" id="IPR012132">
    <property type="entry name" value="GMC_OxRdtase"/>
</dbReference>
<feature type="region of interest" description="Disordered" evidence="6">
    <location>
        <begin position="542"/>
        <end position="568"/>
    </location>
</feature>
<dbReference type="Gene3D" id="3.50.50.60">
    <property type="entry name" value="FAD/NAD(P)-binding domain"/>
    <property type="match status" value="1"/>
</dbReference>
<dbReference type="PROSITE" id="PS51257">
    <property type="entry name" value="PROKAR_LIPOPROTEIN"/>
    <property type="match status" value="1"/>
</dbReference>
<dbReference type="PANTHER" id="PTHR11552:SF147">
    <property type="entry name" value="CHOLINE DEHYDROGENASE, MITOCHONDRIAL"/>
    <property type="match status" value="1"/>
</dbReference>
<feature type="domain" description="Glucose-methanol-choline oxidoreductase N-terminal" evidence="8">
    <location>
        <begin position="255"/>
        <end position="269"/>
    </location>
</feature>
<dbReference type="PROSITE" id="PS00624">
    <property type="entry name" value="GMC_OXRED_2"/>
    <property type="match status" value="1"/>
</dbReference>
<dbReference type="PANTHER" id="PTHR11552">
    <property type="entry name" value="GLUCOSE-METHANOL-CHOLINE GMC OXIDOREDUCTASE"/>
    <property type="match status" value="1"/>
</dbReference>
<evidence type="ECO:0000313" key="10">
    <source>
        <dbReference type="Proteomes" id="UP000469159"/>
    </source>
</evidence>
<keyword evidence="4 5" id="KW-0274">FAD</keyword>
<dbReference type="AlphaFoldDB" id="A0A6I4US68"/>
<dbReference type="PIRSF" id="PIRSF000137">
    <property type="entry name" value="Alcohol_oxidase"/>
    <property type="match status" value="1"/>
</dbReference>
<evidence type="ECO:0000256" key="1">
    <source>
        <dbReference type="ARBA" id="ARBA00001974"/>
    </source>
</evidence>
<evidence type="ECO:0000256" key="2">
    <source>
        <dbReference type="ARBA" id="ARBA00010790"/>
    </source>
</evidence>
<dbReference type="InterPro" id="IPR000172">
    <property type="entry name" value="GMC_OxRdtase_N"/>
</dbReference>
<dbReference type="Pfam" id="PF05199">
    <property type="entry name" value="GMC_oxred_C"/>
    <property type="match status" value="1"/>
</dbReference>
<accession>A0A6I4US68</accession>
<feature type="compositionally biased region" description="Low complexity" evidence="6">
    <location>
        <begin position="546"/>
        <end position="561"/>
    </location>
</feature>
<dbReference type="EMBL" id="WTYK01000003">
    <property type="protein sequence ID" value="MXP41296.1"/>
    <property type="molecule type" value="Genomic_DNA"/>
</dbReference>
<dbReference type="InterPro" id="IPR007867">
    <property type="entry name" value="GMC_OxRtase_C"/>
</dbReference>
<proteinExistence type="inferred from homology"/>
<dbReference type="GO" id="GO:0008812">
    <property type="term" value="F:choline dehydrogenase activity"/>
    <property type="evidence" value="ECO:0007669"/>
    <property type="project" value="TreeGrafter"/>
</dbReference>
<dbReference type="SUPFAM" id="SSF51905">
    <property type="entry name" value="FAD/NAD(P)-binding domain"/>
    <property type="match status" value="1"/>
</dbReference>
<comment type="similarity">
    <text evidence="2 5">Belongs to the GMC oxidoreductase family.</text>
</comment>
<comment type="caution">
    <text evidence="9">The sequence shown here is derived from an EMBL/GenBank/DDBJ whole genome shotgun (WGS) entry which is preliminary data.</text>
</comment>
<protein>
    <recommendedName>
        <fullName evidence="7 8">Glucose-methanol-choline oxidoreductase N-terminal domain-containing protein</fullName>
    </recommendedName>
</protein>
<dbReference type="Proteomes" id="UP000469159">
    <property type="component" value="Unassembled WGS sequence"/>
</dbReference>
<dbReference type="GO" id="GO:0016020">
    <property type="term" value="C:membrane"/>
    <property type="evidence" value="ECO:0007669"/>
    <property type="project" value="TreeGrafter"/>
</dbReference>
<dbReference type="GO" id="GO:0050660">
    <property type="term" value="F:flavin adenine dinucleotide binding"/>
    <property type="evidence" value="ECO:0007669"/>
    <property type="project" value="InterPro"/>
</dbReference>
<evidence type="ECO:0000256" key="6">
    <source>
        <dbReference type="SAM" id="MobiDB-lite"/>
    </source>
</evidence>
<comment type="cofactor">
    <cofactor evidence="1">
        <name>FAD</name>
        <dbReference type="ChEBI" id="CHEBI:57692"/>
    </cofactor>
</comment>
<evidence type="ECO:0000256" key="4">
    <source>
        <dbReference type="ARBA" id="ARBA00022827"/>
    </source>
</evidence>
<dbReference type="PROSITE" id="PS00623">
    <property type="entry name" value="GMC_OXRED_1"/>
    <property type="match status" value="1"/>
</dbReference>
<evidence type="ECO:0000256" key="5">
    <source>
        <dbReference type="RuleBase" id="RU003968"/>
    </source>
</evidence>
<reference evidence="9 10" key="1">
    <citation type="submission" date="2019-12" db="EMBL/GenBank/DDBJ databases">
        <title>Genomic-based taxomic classification of the family Erythrobacteraceae.</title>
        <authorList>
            <person name="Xu L."/>
        </authorList>
    </citation>
    <scope>NUCLEOTIDE SEQUENCE [LARGE SCALE GENOMIC DNA]</scope>
    <source>
        <strain evidence="9 10">MCCC 1K02066</strain>
    </source>
</reference>
<keyword evidence="3 5" id="KW-0285">Flavoprotein</keyword>
<dbReference type="Gene3D" id="3.30.560.10">
    <property type="entry name" value="Glucose Oxidase, domain 3"/>
    <property type="match status" value="1"/>
</dbReference>
<dbReference type="Pfam" id="PF00732">
    <property type="entry name" value="GMC_oxred_N"/>
    <property type="match status" value="1"/>
</dbReference>
<gene>
    <name evidence="9" type="ORF">GRI75_06535</name>
</gene>
<feature type="domain" description="Glucose-methanol-choline oxidoreductase N-terminal" evidence="7">
    <location>
        <begin position="82"/>
        <end position="105"/>
    </location>
</feature>
<dbReference type="InterPro" id="IPR036188">
    <property type="entry name" value="FAD/NAD-bd_sf"/>
</dbReference>
<dbReference type="OrthoDB" id="9785276at2"/>
<evidence type="ECO:0000256" key="3">
    <source>
        <dbReference type="ARBA" id="ARBA00022630"/>
    </source>
</evidence>
<dbReference type="SUPFAM" id="SSF54373">
    <property type="entry name" value="FAD-linked reductases, C-terminal domain"/>
    <property type="match status" value="1"/>
</dbReference>
<name>A0A6I4US68_9SPHN</name>
<organism evidence="9 10">
    <name type="scientific">Croceibacterium soli</name>
    <dbReference type="NCBI Taxonomy" id="1739690"/>
    <lineage>
        <taxon>Bacteria</taxon>
        <taxon>Pseudomonadati</taxon>
        <taxon>Pseudomonadota</taxon>
        <taxon>Alphaproteobacteria</taxon>
        <taxon>Sphingomonadales</taxon>
        <taxon>Erythrobacteraceae</taxon>
        <taxon>Croceibacterium</taxon>
    </lineage>
</organism>
<sequence length="568" mass="62060">MRMTYDYIIVGAGSAGCVLANRLSADPDKRVLLVEAGGSDRHWLISMPLGFMRAFLNPKFTWPMMSEPEPHLNGRRLPIPRGKLLGGSSSVNGMFFMRGHSLDFDTWRQMGCEGWSYADVLPYFKKMENSWRGAGPYHGDSGPLSVQPIQTDHLLHEPLMETAAAAGFNTTDDLHGKVEEGFARGELTIDRKGRRASTARAYLQPALSRPNLTVLTGALTHRVLLEGRRAAGIEVSHEGATKQFHARREVILCGGSYNSPQLLMLSGIGPAEHLRELGIEPVLDRPMVGRNLQEHPRIPVHFAMAKPLSFLNQLRFDKVALSVLRWGLTGKGVFATQVNSCNPIIKSRPDLAQPDLQIWANPVRMDAKIWVPGIGERQEHRMTADVILLHPRSHGWVSLKSSRPEDLPAITLNIFSDQEDFETARRGIEIVRRIYRTPPQAELTGREIVPGAELTGKEELEAYIRANAGVTQHPVGTCAMGGSPDSVCDPQLRVRGIEGLRVVDASVMPTIPGANTNGPTIMIAEKAADLILGRAPLAAEDPAALSSTPSETTGTSPASAPLVRKAEA</sequence>
<evidence type="ECO:0000313" key="9">
    <source>
        <dbReference type="EMBL" id="MXP41296.1"/>
    </source>
</evidence>
<keyword evidence="10" id="KW-1185">Reference proteome</keyword>